<accession>A0A933IA29</accession>
<dbReference type="InterPro" id="IPR010093">
    <property type="entry name" value="SinI_DNA-bd"/>
</dbReference>
<evidence type="ECO:0000313" key="3">
    <source>
        <dbReference type="Proteomes" id="UP000736328"/>
    </source>
</evidence>
<dbReference type="Pfam" id="PF12728">
    <property type="entry name" value="HTH_17"/>
    <property type="match status" value="1"/>
</dbReference>
<dbReference type="Proteomes" id="UP000736328">
    <property type="component" value="Unassembled WGS sequence"/>
</dbReference>
<feature type="domain" description="Helix-turn-helix" evidence="1">
    <location>
        <begin position="13"/>
        <end position="59"/>
    </location>
</feature>
<dbReference type="EMBL" id="JACQXR010000113">
    <property type="protein sequence ID" value="MBI4727271.1"/>
    <property type="molecule type" value="Genomic_DNA"/>
</dbReference>
<gene>
    <name evidence="2" type="ORF">HY768_08650</name>
</gene>
<comment type="caution">
    <text evidence="2">The sequence shown here is derived from an EMBL/GenBank/DDBJ whole genome shotgun (WGS) entry which is preliminary data.</text>
</comment>
<evidence type="ECO:0000259" key="1">
    <source>
        <dbReference type="Pfam" id="PF12728"/>
    </source>
</evidence>
<proteinExistence type="predicted"/>
<dbReference type="AlphaFoldDB" id="A0A933IA29"/>
<name>A0A933IA29_UNCT6</name>
<evidence type="ECO:0000313" key="2">
    <source>
        <dbReference type="EMBL" id="MBI4727271.1"/>
    </source>
</evidence>
<reference evidence="2" key="1">
    <citation type="submission" date="2020-07" db="EMBL/GenBank/DDBJ databases">
        <title>Huge and variable diversity of episymbiotic CPR bacteria and DPANN archaea in groundwater ecosystems.</title>
        <authorList>
            <person name="He C.Y."/>
            <person name="Keren R."/>
            <person name="Whittaker M."/>
            <person name="Farag I.F."/>
            <person name="Doudna J."/>
            <person name="Cate J.H.D."/>
            <person name="Banfield J.F."/>
        </authorList>
    </citation>
    <scope>NUCLEOTIDE SEQUENCE</scope>
    <source>
        <strain evidence="2">NC_groundwater_1520_Pr4_B-0.1um_53_5</strain>
    </source>
</reference>
<dbReference type="NCBIfam" id="TIGR01764">
    <property type="entry name" value="excise"/>
    <property type="match status" value="1"/>
</dbReference>
<protein>
    <submittedName>
        <fullName evidence="2">Helix-turn-helix domain-containing protein</fullName>
    </submittedName>
</protein>
<organism evidence="2 3">
    <name type="scientific">candidate division TA06 bacterium</name>
    <dbReference type="NCBI Taxonomy" id="2250710"/>
    <lineage>
        <taxon>Bacteria</taxon>
        <taxon>Bacteria division TA06</taxon>
    </lineage>
</organism>
<dbReference type="InterPro" id="IPR041657">
    <property type="entry name" value="HTH_17"/>
</dbReference>
<dbReference type="GO" id="GO:0003677">
    <property type="term" value="F:DNA binding"/>
    <property type="evidence" value="ECO:0007669"/>
    <property type="project" value="InterPro"/>
</dbReference>
<sequence length="61" mass="6872">MPVSPKEIDSAKLYTVTETARILAVTDQTVRKRLCQKGLIGKKVGQRWLIKGTEIQKFIGE</sequence>